<evidence type="ECO:0000313" key="3">
    <source>
        <dbReference type="EMBL" id="SCG49861.1"/>
    </source>
</evidence>
<dbReference type="Gene3D" id="3.40.50.2000">
    <property type="entry name" value="Glycogen Phosphorylase B"/>
    <property type="match status" value="2"/>
</dbReference>
<feature type="domain" description="Glycosyltransferase subfamily 4-like N-terminal" evidence="2">
    <location>
        <begin position="21"/>
        <end position="204"/>
    </location>
</feature>
<keyword evidence="3" id="KW-0808">Transferase</keyword>
<dbReference type="InterPro" id="IPR001296">
    <property type="entry name" value="Glyco_trans_1"/>
</dbReference>
<dbReference type="CDD" id="cd03794">
    <property type="entry name" value="GT4_WbuB-like"/>
    <property type="match status" value="1"/>
</dbReference>
<accession>A0A109INC9</accession>
<dbReference type="EMBL" id="LT607752">
    <property type="protein sequence ID" value="SCG49861.1"/>
    <property type="molecule type" value="Genomic_DNA"/>
</dbReference>
<dbReference type="Proteomes" id="UP000198226">
    <property type="component" value="Chromosome I"/>
</dbReference>
<evidence type="ECO:0000313" key="4">
    <source>
        <dbReference type="Proteomes" id="UP000198226"/>
    </source>
</evidence>
<organism evidence="3 4">
    <name type="scientific">Micromonospora rifamycinica</name>
    <dbReference type="NCBI Taxonomy" id="291594"/>
    <lineage>
        <taxon>Bacteria</taxon>
        <taxon>Bacillati</taxon>
        <taxon>Actinomycetota</taxon>
        <taxon>Actinomycetes</taxon>
        <taxon>Micromonosporales</taxon>
        <taxon>Micromonosporaceae</taxon>
        <taxon>Micromonospora</taxon>
    </lineage>
</organism>
<protein>
    <submittedName>
        <fullName evidence="3">Glycosyltransferase involved in cell wall bisynthesis</fullName>
    </submittedName>
</protein>
<dbReference type="PANTHER" id="PTHR12526:SF622">
    <property type="entry name" value="GLYCOSYLTRANSFERASE (GROUP I)"/>
    <property type="match status" value="1"/>
</dbReference>
<dbReference type="Pfam" id="PF13579">
    <property type="entry name" value="Glyco_trans_4_4"/>
    <property type="match status" value="1"/>
</dbReference>
<feature type="domain" description="Glycosyl transferase family 1" evidence="1">
    <location>
        <begin position="215"/>
        <end position="383"/>
    </location>
</feature>
<dbReference type="AlphaFoldDB" id="A0A109INC9"/>
<dbReference type="GO" id="GO:0016757">
    <property type="term" value="F:glycosyltransferase activity"/>
    <property type="evidence" value="ECO:0007669"/>
    <property type="project" value="InterPro"/>
</dbReference>
<dbReference type="InterPro" id="IPR028098">
    <property type="entry name" value="Glyco_trans_4-like_N"/>
</dbReference>
<gene>
    <name evidence="3" type="ORF">GA0070623_1751</name>
</gene>
<evidence type="ECO:0000259" key="1">
    <source>
        <dbReference type="Pfam" id="PF00534"/>
    </source>
</evidence>
<dbReference type="SUPFAM" id="SSF53756">
    <property type="entry name" value="UDP-Glycosyltransferase/glycogen phosphorylase"/>
    <property type="match status" value="1"/>
</dbReference>
<dbReference type="PANTHER" id="PTHR12526">
    <property type="entry name" value="GLYCOSYLTRANSFERASE"/>
    <property type="match status" value="1"/>
</dbReference>
<evidence type="ECO:0000259" key="2">
    <source>
        <dbReference type="Pfam" id="PF13579"/>
    </source>
</evidence>
<dbReference type="OrthoDB" id="3180470at2"/>
<proteinExistence type="predicted"/>
<dbReference type="Pfam" id="PF00534">
    <property type="entry name" value="Glycos_transf_1"/>
    <property type="match status" value="1"/>
</dbReference>
<dbReference type="RefSeq" id="WP_067303532.1">
    <property type="nucleotide sequence ID" value="NZ_LRMV01000016.1"/>
</dbReference>
<sequence>MRIGLLSQWFDPEPGPAALPGMLARALADRGHDVQVLTGFPNYPTGRLADGYRLARRLDEADGPIRIRRVALYPSHDRSAARRVANYGSFAVSALVSGTPALRGLDALWVGNSPISVALPMWFARYALRVPVLLHVLDLWPDSVVASGFLGTGRASRVIERGMAAWCGAMYRSASRVAHVSPGAADLLAGRGVPRHKLVHVPVWADETLGVRTADLRAELGIRTDQVVLVYAGALGEAQGLDSLIDACARVGDPRLVCLIAGSGTTEERLRRRAGAVGATNVRFLGQLPRERMPALMATGDVHYVSLRRGGMSAYTMPSKVQATLAAGRALLVAAEGDAAAVARDSGAGITARPGDADSIGDALREVCDLGREKLELLGQAGRAHYDRVFSVAAGADRVERTLREMVEWPGFRASRRRPRAGG</sequence>
<reference evidence="4" key="1">
    <citation type="submission" date="2016-06" db="EMBL/GenBank/DDBJ databases">
        <authorList>
            <person name="Varghese N."/>
            <person name="Submissions Spin"/>
        </authorList>
    </citation>
    <scope>NUCLEOTIDE SEQUENCE [LARGE SCALE GENOMIC DNA]</scope>
    <source>
        <strain evidence="4">DSM 44983</strain>
    </source>
</reference>
<keyword evidence="4" id="KW-1185">Reference proteome</keyword>
<name>A0A109INC9_9ACTN</name>